<keyword evidence="1" id="KW-0812">Transmembrane</keyword>
<feature type="transmembrane region" description="Helical" evidence="1">
    <location>
        <begin position="115"/>
        <end position="133"/>
    </location>
</feature>
<dbReference type="InterPro" id="IPR050879">
    <property type="entry name" value="Acyltransferase_3"/>
</dbReference>
<dbReference type="RefSeq" id="WP_258810319.1">
    <property type="nucleotide sequence ID" value="NZ_JANUGU010000001.1"/>
</dbReference>
<dbReference type="Proteomes" id="UP001204621">
    <property type="component" value="Unassembled WGS sequence"/>
</dbReference>
<keyword evidence="4" id="KW-1185">Reference proteome</keyword>
<gene>
    <name evidence="3" type="ORF">NX778_03695</name>
</gene>
<feature type="transmembrane region" description="Helical" evidence="1">
    <location>
        <begin position="324"/>
        <end position="347"/>
    </location>
</feature>
<keyword evidence="1" id="KW-1133">Transmembrane helix</keyword>
<dbReference type="PANTHER" id="PTHR23028">
    <property type="entry name" value="ACETYLTRANSFERASE"/>
    <property type="match status" value="1"/>
</dbReference>
<sequence>MKSHYHVLDGLRGTAAFSVFMFHIWELLAPTPEQNPLQHAYLAVDFFFALSGFVLGHAYDARLAGHSAGGPQLSKGGFFLRRLIRLHPMVIVAMLAGIVGYVLDPFVGDAQRVGVKLSLGMLLLTFGLNLLLLPAPTLPNYFGETHPVDGPSWTLFQEYIANLLYGLFAPRLGRKLHLVLCAASALALLLTARYFGNLGVGWGWDHFWAAPVRLACPFLLGLLVYRSRLRIALPSAYLLLSLVLLAVFMSPAMGKYGWLFEAACVIVLFPLVLMAGAGEVQPEGRGGRICRLAGELSYPVYIVHYPFIYLFAHWNWSTHPSRPVLAAVAIAMYCGVTLFALMLSRWYDRPLRAWLSRVCLEHEARAGLHARALQS</sequence>
<feature type="transmembrane region" description="Helical" evidence="1">
    <location>
        <begin position="153"/>
        <end position="169"/>
    </location>
</feature>
<reference evidence="3 4" key="1">
    <citation type="submission" date="2022-08" db="EMBL/GenBank/DDBJ databases">
        <title>Reclassification of Massilia species as members of the genera Telluria, Duganella, Pseudoduganella, Mokoshia gen. nov. and Zemynaea gen. nov. using orthogonal and non-orthogonal genome-based approaches.</title>
        <authorList>
            <person name="Bowman J.P."/>
        </authorList>
    </citation>
    <scope>NUCLEOTIDE SEQUENCE [LARGE SCALE GENOMIC DNA]</scope>
    <source>
        <strain evidence="3 4">JCM 31606</strain>
    </source>
</reference>
<organism evidence="3 4">
    <name type="scientific">Massilia terrae</name>
    <dbReference type="NCBI Taxonomy" id="1811224"/>
    <lineage>
        <taxon>Bacteria</taxon>
        <taxon>Pseudomonadati</taxon>
        <taxon>Pseudomonadota</taxon>
        <taxon>Betaproteobacteria</taxon>
        <taxon>Burkholderiales</taxon>
        <taxon>Oxalobacteraceae</taxon>
        <taxon>Telluria group</taxon>
        <taxon>Massilia</taxon>
    </lineage>
</organism>
<feature type="transmembrane region" description="Helical" evidence="1">
    <location>
        <begin position="176"/>
        <end position="195"/>
    </location>
</feature>
<evidence type="ECO:0000313" key="4">
    <source>
        <dbReference type="Proteomes" id="UP001204621"/>
    </source>
</evidence>
<feature type="domain" description="Acyltransferase 3" evidence="2">
    <location>
        <begin position="7"/>
        <end position="339"/>
    </location>
</feature>
<keyword evidence="3" id="KW-0808">Transferase</keyword>
<dbReference type="Pfam" id="PF01757">
    <property type="entry name" value="Acyl_transf_3"/>
    <property type="match status" value="1"/>
</dbReference>
<name>A0ABT2CT52_9BURK</name>
<proteinExistence type="predicted"/>
<feature type="transmembrane region" description="Helical" evidence="1">
    <location>
        <begin position="40"/>
        <end position="59"/>
    </location>
</feature>
<evidence type="ECO:0000256" key="1">
    <source>
        <dbReference type="SAM" id="Phobius"/>
    </source>
</evidence>
<accession>A0ABT2CT52</accession>
<feature type="transmembrane region" description="Helical" evidence="1">
    <location>
        <begin position="232"/>
        <end position="250"/>
    </location>
</feature>
<keyword evidence="1" id="KW-0472">Membrane</keyword>
<evidence type="ECO:0000313" key="3">
    <source>
        <dbReference type="EMBL" id="MCS0657163.1"/>
    </source>
</evidence>
<protein>
    <submittedName>
        <fullName evidence="3">Acyltransferase</fullName>
    </submittedName>
</protein>
<feature type="transmembrane region" description="Helical" evidence="1">
    <location>
        <begin position="289"/>
        <end position="312"/>
    </location>
</feature>
<keyword evidence="3" id="KW-0012">Acyltransferase</keyword>
<dbReference type="GO" id="GO:0016746">
    <property type="term" value="F:acyltransferase activity"/>
    <property type="evidence" value="ECO:0007669"/>
    <property type="project" value="UniProtKB-KW"/>
</dbReference>
<dbReference type="PANTHER" id="PTHR23028:SF134">
    <property type="entry name" value="PUTATIVE (AFU_ORTHOLOGUE AFUA_4G08520)-RELATED"/>
    <property type="match status" value="1"/>
</dbReference>
<feature type="transmembrane region" description="Helical" evidence="1">
    <location>
        <begin position="79"/>
        <end position="103"/>
    </location>
</feature>
<evidence type="ECO:0000259" key="2">
    <source>
        <dbReference type="Pfam" id="PF01757"/>
    </source>
</evidence>
<feature type="transmembrane region" description="Helical" evidence="1">
    <location>
        <begin position="12"/>
        <end position="28"/>
    </location>
</feature>
<dbReference type="InterPro" id="IPR002656">
    <property type="entry name" value="Acyl_transf_3_dom"/>
</dbReference>
<dbReference type="EMBL" id="JANUGU010000001">
    <property type="protein sequence ID" value="MCS0657163.1"/>
    <property type="molecule type" value="Genomic_DNA"/>
</dbReference>
<feature type="transmembrane region" description="Helical" evidence="1">
    <location>
        <begin position="207"/>
        <end position="225"/>
    </location>
</feature>
<comment type="caution">
    <text evidence="3">The sequence shown here is derived from an EMBL/GenBank/DDBJ whole genome shotgun (WGS) entry which is preliminary data.</text>
</comment>
<feature type="transmembrane region" description="Helical" evidence="1">
    <location>
        <begin position="256"/>
        <end position="277"/>
    </location>
</feature>